<feature type="domain" description="AMP-dependent synthetase/ligase" evidence="1">
    <location>
        <begin position="14"/>
        <end position="373"/>
    </location>
</feature>
<gene>
    <name evidence="4" type="ORF">BZL29_4168</name>
    <name evidence="3" type="ORF">NIIDMKKI_09050</name>
</gene>
<sequence length="535" mass="57602">MSARPFNLAEIIEQMADSVGNRPAVITETSEYTYAEIDDRTTRLANHLVSAGIRPGDHVAVHAMNCIEWVDAFYGIMKARAVPINVNYRYRHNELKHVYGNSGAVLAIVAPQYVELVNDIRPELPALRQLLVLGEDYDTALTGASPERRITGRSSDDLYILYTGGTTGLPKGVVWRQEDLIRGALNALRYGAPLDSVEQLGAEAAANEFPMRLLTVGPLMHGGSQWIMGNCHVAGATFVLSTLPSFDPAKTLDLASEANVISLVVLGDATARPLAEALLAEPGRWDLSSLLAVSNGAAPLSAAVRAQLHTALPNCIINDSYGASESGTTATRIDDGTPRTTPLFDAGPDVMVVDEQWRPCPVGQVGMLARSGPIPLGYLNDPEKTAAAFKEIDGKRWVIPGDFARREHDGSISLLGRGSVTINSGGEKIHPEEVEGVLLEHADVFDAGVVGTPHERWGEQVTAVVQLRVGATLTLEQLQDHCRKTIAAFKAPKVMLTVDRVPRTALGKVDYPALKSLALKLLGLDKSERSAPPNR</sequence>
<dbReference type="Gene3D" id="3.40.50.12780">
    <property type="entry name" value="N-terminal domain of ligase-like"/>
    <property type="match status" value="1"/>
</dbReference>
<evidence type="ECO:0000259" key="1">
    <source>
        <dbReference type="Pfam" id="PF00501"/>
    </source>
</evidence>
<evidence type="ECO:0000259" key="2">
    <source>
        <dbReference type="Pfam" id="PF13193"/>
    </source>
</evidence>
<dbReference type="RefSeq" id="WP_023367531.1">
    <property type="nucleotide sequence ID" value="NZ_BLYZ01000002.1"/>
</dbReference>
<dbReference type="InterPro" id="IPR050237">
    <property type="entry name" value="ATP-dep_AMP-bd_enzyme"/>
</dbReference>
<proteinExistence type="predicted"/>
<dbReference type="Pfam" id="PF00501">
    <property type="entry name" value="AMP-binding"/>
    <property type="match status" value="1"/>
</dbReference>
<evidence type="ECO:0000313" key="5">
    <source>
        <dbReference type="Proteomes" id="UP000188532"/>
    </source>
</evidence>
<dbReference type="Proteomes" id="UP000516380">
    <property type="component" value="Chromosome"/>
</dbReference>
<dbReference type="EMBL" id="MVBN01000004">
    <property type="protein sequence ID" value="OOK75065.1"/>
    <property type="molecule type" value="Genomic_DNA"/>
</dbReference>
<evidence type="ECO:0000313" key="6">
    <source>
        <dbReference type="Proteomes" id="UP000516380"/>
    </source>
</evidence>
<dbReference type="InterPro" id="IPR020845">
    <property type="entry name" value="AMP-binding_CS"/>
</dbReference>
<dbReference type="SUPFAM" id="SSF56801">
    <property type="entry name" value="Acetyl-CoA synthetase-like"/>
    <property type="match status" value="1"/>
</dbReference>
<dbReference type="Proteomes" id="UP000188532">
    <property type="component" value="Unassembled WGS sequence"/>
</dbReference>
<dbReference type="PANTHER" id="PTHR43767">
    <property type="entry name" value="LONG-CHAIN-FATTY-ACID--COA LIGASE"/>
    <property type="match status" value="1"/>
</dbReference>
<dbReference type="NCBIfam" id="NF005863">
    <property type="entry name" value="PRK07798.1"/>
    <property type="match status" value="1"/>
</dbReference>
<organism evidence="4 5">
    <name type="scientific">Mycobacterium kansasii</name>
    <dbReference type="NCBI Taxonomy" id="1768"/>
    <lineage>
        <taxon>Bacteria</taxon>
        <taxon>Bacillati</taxon>
        <taxon>Actinomycetota</taxon>
        <taxon>Actinomycetes</taxon>
        <taxon>Mycobacteriales</taxon>
        <taxon>Mycobacteriaceae</taxon>
        <taxon>Mycobacterium</taxon>
    </lineage>
</organism>
<keyword evidence="6" id="KW-1185">Reference proteome</keyword>
<dbReference type="Pfam" id="PF13193">
    <property type="entry name" value="AMP-binding_C"/>
    <property type="match status" value="1"/>
</dbReference>
<dbReference type="PROSITE" id="PS00455">
    <property type="entry name" value="AMP_BINDING"/>
    <property type="match status" value="1"/>
</dbReference>
<evidence type="ECO:0000313" key="4">
    <source>
        <dbReference type="EMBL" id="OOK75065.1"/>
    </source>
</evidence>
<reference evidence="4 5" key="1">
    <citation type="submission" date="2017-02" db="EMBL/GenBank/DDBJ databases">
        <title>Complete genome sequences of Mycobacterium kansasii strains isolated from rhesus macaques.</title>
        <authorList>
            <person name="Panda A."/>
            <person name="Nagaraj S."/>
            <person name="Zhao X."/>
            <person name="Tettelin H."/>
            <person name="Detolla L.J."/>
        </authorList>
    </citation>
    <scope>NUCLEOTIDE SEQUENCE [LARGE SCALE GENOMIC DNA]</scope>
    <source>
        <strain evidence="4 5">11-3469</strain>
    </source>
</reference>
<dbReference type="AlphaFoldDB" id="A0A1V3X7A5"/>
<keyword evidence="4" id="KW-0436">Ligase</keyword>
<evidence type="ECO:0000313" key="3">
    <source>
        <dbReference type="EMBL" id="BCI85699.1"/>
    </source>
</evidence>
<protein>
    <submittedName>
        <fullName evidence="3">Acyl-CoA synthetase</fullName>
    </submittedName>
    <submittedName>
        <fullName evidence="4">Long-chain-fatty-acid--CoA ligase FadD19</fullName>
        <ecNumber evidence="4">6.2.1.3</ecNumber>
    </submittedName>
</protein>
<reference evidence="3 6" key="2">
    <citation type="submission" date="2020-07" db="EMBL/GenBank/DDBJ databases">
        <title>Mycobacterium kansasii (former subtype) with zoonotic potential isolated from diseased indoor pet cat, Japan.</title>
        <authorList>
            <person name="Fukano H."/>
            <person name="Terazono T."/>
            <person name="Hoshino Y."/>
        </authorList>
    </citation>
    <scope>NUCLEOTIDE SEQUENCE [LARGE SCALE GENOMIC DNA]</scope>
    <source>
        <strain evidence="3 6">Kuro-I</strain>
    </source>
</reference>
<feature type="domain" description="AMP-binding enzyme C-terminal" evidence="2">
    <location>
        <begin position="433"/>
        <end position="508"/>
    </location>
</feature>
<dbReference type="GeneID" id="29698480"/>
<name>A0A1V3X7A5_MYCKA</name>
<dbReference type="PANTHER" id="PTHR43767:SF1">
    <property type="entry name" value="NONRIBOSOMAL PEPTIDE SYNTHASE PES1 (EUROFUNG)-RELATED"/>
    <property type="match status" value="1"/>
</dbReference>
<dbReference type="GO" id="GO:0004467">
    <property type="term" value="F:long-chain fatty acid-CoA ligase activity"/>
    <property type="evidence" value="ECO:0007669"/>
    <property type="project" value="UniProtKB-EC"/>
</dbReference>
<dbReference type="InterPro" id="IPR045851">
    <property type="entry name" value="AMP-bd_C_sf"/>
</dbReference>
<dbReference type="STRING" id="1768.B1T50_09465"/>
<dbReference type="EMBL" id="AP023343">
    <property type="protein sequence ID" value="BCI85699.1"/>
    <property type="molecule type" value="Genomic_DNA"/>
</dbReference>
<dbReference type="EC" id="6.2.1.3" evidence="4"/>
<accession>A0A1V3X7A5</accession>
<dbReference type="InterPro" id="IPR042099">
    <property type="entry name" value="ANL_N_sf"/>
</dbReference>
<dbReference type="InterPro" id="IPR025110">
    <property type="entry name" value="AMP-bd_C"/>
</dbReference>
<dbReference type="Gene3D" id="3.30.300.30">
    <property type="match status" value="1"/>
</dbReference>
<dbReference type="InterPro" id="IPR000873">
    <property type="entry name" value="AMP-dep_synth/lig_dom"/>
</dbReference>